<name>A0AAE0ZBU7_9GAST</name>
<organism evidence="1 2">
    <name type="scientific">Elysia crispata</name>
    <name type="common">lettuce slug</name>
    <dbReference type="NCBI Taxonomy" id="231223"/>
    <lineage>
        <taxon>Eukaryota</taxon>
        <taxon>Metazoa</taxon>
        <taxon>Spiralia</taxon>
        <taxon>Lophotrochozoa</taxon>
        <taxon>Mollusca</taxon>
        <taxon>Gastropoda</taxon>
        <taxon>Heterobranchia</taxon>
        <taxon>Euthyneura</taxon>
        <taxon>Panpulmonata</taxon>
        <taxon>Sacoglossa</taxon>
        <taxon>Placobranchoidea</taxon>
        <taxon>Plakobranchidae</taxon>
        <taxon>Elysia</taxon>
    </lineage>
</organism>
<proteinExistence type="predicted"/>
<accession>A0AAE0ZBU7</accession>
<dbReference type="AlphaFoldDB" id="A0AAE0ZBU7"/>
<sequence length="35" mass="3891">MLIALPNPIGFGAFQIMFAANFEGRKVHLTSVREN</sequence>
<comment type="caution">
    <text evidence="1">The sequence shown here is derived from an EMBL/GenBank/DDBJ whole genome shotgun (WGS) entry which is preliminary data.</text>
</comment>
<reference evidence="1" key="1">
    <citation type="journal article" date="2023" name="G3 (Bethesda)">
        <title>A reference genome for the long-term kleptoplast-retaining sea slug Elysia crispata morphotype clarki.</title>
        <authorList>
            <person name="Eastman K.E."/>
            <person name="Pendleton A.L."/>
            <person name="Shaikh M.A."/>
            <person name="Suttiyut T."/>
            <person name="Ogas R."/>
            <person name="Tomko P."/>
            <person name="Gavelis G."/>
            <person name="Widhalm J.R."/>
            <person name="Wisecaver J.H."/>
        </authorList>
    </citation>
    <scope>NUCLEOTIDE SEQUENCE</scope>
    <source>
        <strain evidence="1">ECLA1</strain>
    </source>
</reference>
<dbReference type="Proteomes" id="UP001283361">
    <property type="component" value="Unassembled WGS sequence"/>
</dbReference>
<evidence type="ECO:0000313" key="2">
    <source>
        <dbReference type="Proteomes" id="UP001283361"/>
    </source>
</evidence>
<evidence type="ECO:0000313" key="1">
    <source>
        <dbReference type="EMBL" id="KAK3765582.1"/>
    </source>
</evidence>
<dbReference type="EMBL" id="JAWDGP010004286">
    <property type="protein sequence ID" value="KAK3765582.1"/>
    <property type="molecule type" value="Genomic_DNA"/>
</dbReference>
<gene>
    <name evidence="1" type="ORF">RRG08_067304</name>
</gene>
<keyword evidence="2" id="KW-1185">Reference proteome</keyword>
<protein>
    <submittedName>
        <fullName evidence="1">Uncharacterized protein</fullName>
    </submittedName>
</protein>